<dbReference type="EMBL" id="KV454433">
    <property type="protein sequence ID" value="ODQ79092.1"/>
    <property type="molecule type" value="Genomic_DNA"/>
</dbReference>
<evidence type="ECO:0000256" key="1">
    <source>
        <dbReference type="ARBA" id="ARBA00003548"/>
    </source>
</evidence>
<evidence type="ECO:0000256" key="4">
    <source>
        <dbReference type="ARBA" id="ARBA00013566"/>
    </source>
</evidence>
<dbReference type="GO" id="GO:0005634">
    <property type="term" value="C:nucleus"/>
    <property type="evidence" value="ECO:0007669"/>
    <property type="project" value="TreeGrafter"/>
</dbReference>
<gene>
    <name evidence="6" type="ORF">BABINDRAFT_162157</name>
</gene>
<dbReference type="InterPro" id="IPR010487">
    <property type="entry name" value="NGRN/Rrg9"/>
</dbReference>
<dbReference type="Proteomes" id="UP000094336">
    <property type="component" value="Unassembled WGS sequence"/>
</dbReference>
<comment type="similarity">
    <text evidence="3">Belongs to the RRG9 family.</text>
</comment>
<feature type="signal peptide" evidence="5">
    <location>
        <begin position="1"/>
        <end position="26"/>
    </location>
</feature>
<accession>A0A1E3QPU4</accession>
<evidence type="ECO:0000256" key="2">
    <source>
        <dbReference type="ARBA" id="ARBA00004173"/>
    </source>
</evidence>
<dbReference type="PANTHER" id="PTHR13475:SF3">
    <property type="entry name" value="NEUGRIN"/>
    <property type="match status" value="1"/>
</dbReference>
<dbReference type="RefSeq" id="XP_018984420.1">
    <property type="nucleotide sequence ID" value="XM_019129202.1"/>
</dbReference>
<dbReference type="GO" id="GO:0005739">
    <property type="term" value="C:mitochondrion"/>
    <property type="evidence" value="ECO:0007669"/>
    <property type="project" value="UniProtKB-SubCell"/>
</dbReference>
<evidence type="ECO:0000313" key="7">
    <source>
        <dbReference type="Proteomes" id="UP000094336"/>
    </source>
</evidence>
<comment type="subcellular location">
    <subcellularLocation>
        <location evidence="2">Mitochondrion</location>
    </subcellularLocation>
</comment>
<protein>
    <recommendedName>
        <fullName evidence="4">Required for respiratory growth protein 9, mitochondrial</fullName>
    </recommendedName>
</protein>
<dbReference type="PANTHER" id="PTHR13475">
    <property type="entry name" value="NEUGRIN"/>
    <property type="match status" value="1"/>
</dbReference>
<evidence type="ECO:0000256" key="3">
    <source>
        <dbReference type="ARBA" id="ARBA00010895"/>
    </source>
</evidence>
<keyword evidence="7" id="KW-1185">Reference proteome</keyword>
<organism evidence="6 7">
    <name type="scientific">Babjeviella inositovora NRRL Y-12698</name>
    <dbReference type="NCBI Taxonomy" id="984486"/>
    <lineage>
        <taxon>Eukaryota</taxon>
        <taxon>Fungi</taxon>
        <taxon>Dikarya</taxon>
        <taxon>Ascomycota</taxon>
        <taxon>Saccharomycotina</taxon>
        <taxon>Pichiomycetes</taxon>
        <taxon>Serinales incertae sedis</taxon>
        <taxon>Babjeviella</taxon>
    </lineage>
</organism>
<dbReference type="STRING" id="984486.A0A1E3QPU4"/>
<reference evidence="7" key="1">
    <citation type="submission" date="2016-05" db="EMBL/GenBank/DDBJ databases">
        <title>Comparative genomics of biotechnologically important yeasts.</title>
        <authorList>
            <consortium name="DOE Joint Genome Institute"/>
            <person name="Riley R."/>
            <person name="Haridas S."/>
            <person name="Wolfe K.H."/>
            <person name="Lopes M.R."/>
            <person name="Hittinger C.T."/>
            <person name="Goker M."/>
            <person name="Salamov A."/>
            <person name="Wisecaver J."/>
            <person name="Long T.M."/>
            <person name="Aerts A.L."/>
            <person name="Barry K."/>
            <person name="Choi C."/>
            <person name="Clum A."/>
            <person name="Coughlan A.Y."/>
            <person name="Deshpande S."/>
            <person name="Douglass A.P."/>
            <person name="Hanson S.J."/>
            <person name="Klenk H.-P."/>
            <person name="Labutti K."/>
            <person name="Lapidus A."/>
            <person name="Lindquist E."/>
            <person name="Lipzen A."/>
            <person name="Meier-Kolthoff J.P."/>
            <person name="Ohm R.A."/>
            <person name="Otillar R.P."/>
            <person name="Pangilinan J."/>
            <person name="Peng Y."/>
            <person name="Rokas A."/>
            <person name="Rosa C.A."/>
            <person name="Scheuner C."/>
            <person name="Sibirny A.A."/>
            <person name="Slot J.C."/>
            <person name="Stielow J.B."/>
            <person name="Sun H."/>
            <person name="Kurtzman C.P."/>
            <person name="Blackwell M."/>
            <person name="Grigoriev I.V."/>
            <person name="Jeffries T.W."/>
        </authorList>
    </citation>
    <scope>NUCLEOTIDE SEQUENCE [LARGE SCALE GENOMIC DNA]</scope>
    <source>
        <strain evidence="7">NRRL Y-12698</strain>
    </source>
</reference>
<name>A0A1E3QPU4_9ASCO</name>
<evidence type="ECO:0000256" key="5">
    <source>
        <dbReference type="SAM" id="SignalP"/>
    </source>
</evidence>
<dbReference type="AlphaFoldDB" id="A0A1E3QPU4"/>
<keyword evidence="5" id="KW-0732">Signal</keyword>
<feature type="chain" id="PRO_5009134348" description="Required for respiratory growth protein 9, mitochondrial" evidence="5">
    <location>
        <begin position="27"/>
        <end position="239"/>
    </location>
</feature>
<comment type="function">
    <text evidence="1">Required for respiratory activity and maintenance and expression of the mitochondrial genome.</text>
</comment>
<dbReference type="OrthoDB" id="5578174at2759"/>
<sequence length="239" mass="27775">MFSRVALTRFPTASLSFLLLGMRCFSKTPMLAKKPEKERDLFTLASPETESDIDFIPFQKKEYNTKRKVREAKLATISPGPVVQPPAAQPFAQLHQTAHRVSSKEQWRNLPEWAKRDTTIKRKIGGGPWKPTNKVSRDTMEGIRAFKTQFPHSDNQKIGQLFKLSPESVRRILKSNWKPTGDEEIKLAARWEKRRSVLETKAIEKVIQQREAERLQEEEIPAFREVDLKKLSVFKNRKY</sequence>
<evidence type="ECO:0000313" key="6">
    <source>
        <dbReference type="EMBL" id="ODQ79092.1"/>
    </source>
</evidence>
<dbReference type="GeneID" id="30147055"/>
<proteinExistence type="inferred from homology"/>